<feature type="transmembrane region" description="Helical" evidence="1">
    <location>
        <begin position="31"/>
        <end position="54"/>
    </location>
</feature>
<dbReference type="InterPro" id="IPR030191">
    <property type="entry name" value="CodB"/>
</dbReference>
<dbReference type="AlphaFoldDB" id="A0A0R1W4C0"/>
<dbReference type="PATRIC" id="fig|1423807.3.peg.2305"/>
<dbReference type="Proteomes" id="UP000051820">
    <property type="component" value="Unassembled WGS sequence"/>
</dbReference>
<protein>
    <submittedName>
        <fullName evidence="2">Purine-cytosine transport protein</fullName>
    </submittedName>
</protein>
<feature type="transmembrane region" description="Helical" evidence="1">
    <location>
        <begin position="364"/>
        <end position="385"/>
    </location>
</feature>
<dbReference type="STRING" id="1423807.FD16_GL002239"/>
<evidence type="ECO:0000313" key="3">
    <source>
        <dbReference type="Proteomes" id="UP000051820"/>
    </source>
</evidence>
<dbReference type="Gene3D" id="1.10.4160.10">
    <property type="entry name" value="Hydantoin permease"/>
    <property type="match status" value="1"/>
</dbReference>
<keyword evidence="1" id="KW-1133">Transmembrane helix</keyword>
<dbReference type="GO" id="GO:0005886">
    <property type="term" value="C:plasma membrane"/>
    <property type="evidence" value="ECO:0007669"/>
    <property type="project" value="TreeGrafter"/>
</dbReference>
<dbReference type="eggNOG" id="COG1457">
    <property type="taxonomic scope" value="Bacteria"/>
</dbReference>
<feature type="transmembrane region" description="Helical" evidence="1">
    <location>
        <begin position="287"/>
        <end position="307"/>
    </location>
</feature>
<dbReference type="GO" id="GO:0015209">
    <property type="term" value="F:cytosine transmembrane transporter activity"/>
    <property type="evidence" value="ECO:0007669"/>
    <property type="project" value="InterPro"/>
</dbReference>
<sequence>MGNTKLSGLFLLWLGASISIAEIVTGTLVAPLGWIYGPIAIITGHLIGCILFLLPAGYISAQRHQTAIQATEMSFGKLGVGLFSILNALQLLGWTAVMIVNAQLAMNAINQRLFNFKSPILMSSIVAILIIIWLLLKHDWLFRVNNFIVILLAIGSIILLFTVITSGQIAPHANLVAISFGGAVELSVTMALSWLPLIGDYTTTTSKPFLTSLASVAGYFIGSCVMFLIGMASVLITKSTDFTTVLSHSNLGLIALLIIVFSTVTTTFMDAYSAATNINNLTHFGKVGIWGSAITVLGLVIALTVSLSYYQNFLYAIGAVFTPLFTIVFVSYFVLKGSLPAWINFCWWIIGVISYHWMQTLNLWSGPTLALLLCLGACVSLNGFLMKNKLRR</sequence>
<dbReference type="InterPro" id="IPR012732">
    <property type="entry name" value="Thia_CytX"/>
</dbReference>
<comment type="caution">
    <text evidence="2">The sequence shown here is derived from an EMBL/GenBank/DDBJ whole genome shotgun (WGS) entry which is preliminary data.</text>
</comment>
<feature type="transmembrane region" description="Helical" evidence="1">
    <location>
        <begin position="75"/>
        <end position="100"/>
    </location>
</feature>
<reference evidence="2 3" key="1">
    <citation type="journal article" date="2015" name="Genome Announc.">
        <title>Expanding the biotechnology potential of lactobacilli through comparative genomics of 213 strains and associated genera.</title>
        <authorList>
            <person name="Sun Z."/>
            <person name="Harris H.M."/>
            <person name="McCann A."/>
            <person name="Guo C."/>
            <person name="Argimon S."/>
            <person name="Zhang W."/>
            <person name="Yang X."/>
            <person name="Jeffery I.B."/>
            <person name="Cooney J.C."/>
            <person name="Kagawa T.F."/>
            <person name="Liu W."/>
            <person name="Song Y."/>
            <person name="Salvetti E."/>
            <person name="Wrobel A."/>
            <person name="Rasinkangas P."/>
            <person name="Parkhill J."/>
            <person name="Rea M.C."/>
            <person name="O'Sullivan O."/>
            <person name="Ritari J."/>
            <person name="Douillard F.P."/>
            <person name="Paul Ross R."/>
            <person name="Yang R."/>
            <person name="Briner A.E."/>
            <person name="Felis G.E."/>
            <person name="de Vos W.M."/>
            <person name="Barrangou R."/>
            <person name="Klaenhammer T.R."/>
            <person name="Caufield P.W."/>
            <person name="Cui Y."/>
            <person name="Zhang H."/>
            <person name="O'Toole P.W."/>
        </authorList>
    </citation>
    <scope>NUCLEOTIDE SEQUENCE [LARGE SCALE GENOMIC DNA]</scope>
    <source>
        <strain evidence="2 3">DSM 5007</strain>
    </source>
</reference>
<feature type="transmembrane region" description="Helical" evidence="1">
    <location>
        <begin position="251"/>
        <end position="275"/>
    </location>
</feature>
<organism evidence="2 3">
    <name type="scientific">Paucilactobacillus suebicus DSM 5007 = KCTC 3549</name>
    <dbReference type="NCBI Taxonomy" id="1423807"/>
    <lineage>
        <taxon>Bacteria</taxon>
        <taxon>Bacillati</taxon>
        <taxon>Bacillota</taxon>
        <taxon>Bacilli</taxon>
        <taxon>Lactobacillales</taxon>
        <taxon>Lactobacillaceae</taxon>
        <taxon>Paucilactobacillus</taxon>
    </lineage>
</organism>
<accession>A0A0R1W4C0</accession>
<feature type="transmembrane region" description="Helical" evidence="1">
    <location>
        <begin position="120"/>
        <end position="136"/>
    </location>
</feature>
<proteinExistence type="predicted"/>
<dbReference type="EMBL" id="AZGF01000007">
    <property type="protein sequence ID" value="KRM12490.1"/>
    <property type="molecule type" value="Genomic_DNA"/>
</dbReference>
<dbReference type="OrthoDB" id="9780088at2"/>
<evidence type="ECO:0000256" key="1">
    <source>
        <dbReference type="SAM" id="Phobius"/>
    </source>
</evidence>
<dbReference type="PANTHER" id="PTHR30569:SF0">
    <property type="entry name" value="CYTOSINE PERMEASE"/>
    <property type="match status" value="1"/>
</dbReference>
<feature type="transmembrane region" description="Helical" evidence="1">
    <location>
        <begin position="209"/>
        <end position="231"/>
    </location>
</feature>
<dbReference type="RefSeq" id="WP_010622359.1">
    <property type="nucleotide sequence ID" value="NZ_AZGF01000007.1"/>
</dbReference>
<keyword evidence="1" id="KW-0472">Membrane</keyword>
<feature type="transmembrane region" description="Helical" evidence="1">
    <location>
        <begin position="148"/>
        <end position="169"/>
    </location>
</feature>
<feature type="transmembrane region" description="Helical" evidence="1">
    <location>
        <begin position="341"/>
        <end position="358"/>
    </location>
</feature>
<evidence type="ECO:0000313" key="2">
    <source>
        <dbReference type="EMBL" id="KRM12490.1"/>
    </source>
</evidence>
<keyword evidence="3" id="KW-1185">Reference proteome</keyword>
<feature type="transmembrane region" description="Helical" evidence="1">
    <location>
        <begin position="175"/>
        <end position="197"/>
    </location>
</feature>
<feature type="transmembrane region" description="Helical" evidence="1">
    <location>
        <begin position="313"/>
        <end position="334"/>
    </location>
</feature>
<keyword evidence="1" id="KW-0812">Transmembrane</keyword>
<dbReference type="PANTHER" id="PTHR30569">
    <property type="entry name" value="CYTOSINE TRANSPORTER CODB"/>
    <property type="match status" value="1"/>
</dbReference>
<gene>
    <name evidence="2" type="ORF">FD16_GL002239</name>
</gene>
<name>A0A0R1W4C0_9LACO</name>
<dbReference type="NCBIfam" id="TIGR02358">
    <property type="entry name" value="thia_cytX"/>
    <property type="match status" value="1"/>
</dbReference>